<protein>
    <submittedName>
        <fullName evidence="1">Uncharacterized protein</fullName>
    </submittedName>
</protein>
<accession>A0A848FIX7</accession>
<name>A0A848FIX7_9BURK</name>
<dbReference type="Proteomes" id="UP000574067">
    <property type="component" value="Unassembled WGS sequence"/>
</dbReference>
<sequence length="62" mass="6460">MKTAERRSENYLEALSTMAAQPLIGTTASGYRQSLSADEACCNAVDHPSVKTVGATVACVLA</sequence>
<organism evidence="1 2">
    <name type="scientific">Azohydromonas caseinilytica</name>
    <dbReference type="NCBI Taxonomy" id="2728836"/>
    <lineage>
        <taxon>Bacteria</taxon>
        <taxon>Pseudomonadati</taxon>
        <taxon>Pseudomonadota</taxon>
        <taxon>Betaproteobacteria</taxon>
        <taxon>Burkholderiales</taxon>
        <taxon>Sphaerotilaceae</taxon>
        <taxon>Azohydromonas</taxon>
    </lineage>
</organism>
<dbReference type="RefSeq" id="WP_169163047.1">
    <property type="nucleotide sequence ID" value="NZ_JABBFW010000027.1"/>
</dbReference>
<evidence type="ECO:0000313" key="2">
    <source>
        <dbReference type="Proteomes" id="UP000574067"/>
    </source>
</evidence>
<dbReference type="EMBL" id="JABBFW010000027">
    <property type="protein sequence ID" value="NML18150.1"/>
    <property type="molecule type" value="Genomic_DNA"/>
</dbReference>
<evidence type="ECO:0000313" key="1">
    <source>
        <dbReference type="EMBL" id="NML18150.1"/>
    </source>
</evidence>
<keyword evidence="2" id="KW-1185">Reference proteome</keyword>
<reference evidence="1 2" key="1">
    <citation type="submission" date="2020-04" db="EMBL/GenBank/DDBJ databases">
        <title>Azohydromonas sp. isolated from soil.</title>
        <authorList>
            <person name="Dahal R.H."/>
        </authorList>
    </citation>
    <scope>NUCLEOTIDE SEQUENCE [LARGE SCALE GENOMIC DNA]</scope>
    <source>
        <strain evidence="1 2">G-1-1-14</strain>
    </source>
</reference>
<comment type="caution">
    <text evidence="1">The sequence shown here is derived from an EMBL/GenBank/DDBJ whole genome shotgun (WGS) entry which is preliminary data.</text>
</comment>
<dbReference type="AlphaFoldDB" id="A0A848FIX7"/>
<gene>
    <name evidence="1" type="ORF">HHL10_24590</name>
</gene>
<proteinExistence type="predicted"/>